<dbReference type="AlphaFoldDB" id="A0A3N4UN06"/>
<gene>
    <name evidence="1" type="ORF">EDD53_1128</name>
</gene>
<dbReference type="Proteomes" id="UP000269689">
    <property type="component" value="Unassembled WGS sequence"/>
</dbReference>
<proteinExistence type="predicted"/>
<name>A0A3N4UN06_9RHOB</name>
<dbReference type="EMBL" id="RKQK01000001">
    <property type="protein sequence ID" value="RPE71992.1"/>
    <property type="molecule type" value="Genomic_DNA"/>
</dbReference>
<protein>
    <submittedName>
        <fullName evidence="1">Uncharacterized protein</fullName>
    </submittedName>
</protein>
<sequence length="74" mass="8392">MHVNAVLRLIKLYSEKVAGDRSSRSSALLPKPDIIRWAPGNWTRIQTEPAPFRLLKATGVLRPYVRTEQIPPLT</sequence>
<accession>A0A3N4UN06</accession>
<evidence type="ECO:0000313" key="2">
    <source>
        <dbReference type="Proteomes" id="UP000269689"/>
    </source>
</evidence>
<organism evidence="1 2">
    <name type="scientific">Pacificibacter maritimus</name>
    <dbReference type="NCBI Taxonomy" id="762213"/>
    <lineage>
        <taxon>Bacteria</taxon>
        <taxon>Pseudomonadati</taxon>
        <taxon>Pseudomonadota</taxon>
        <taxon>Alphaproteobacteria</taxon>
        <taxon>Rhodobacterales</taxon>
        <taxon>Roseobacteraceae</taxon>
        <taxon>Pacificibacter</taxon>
    </lineage>
</organism>
<reference evidence="1 2" key="1">
    <citation type="submission" date="2018-11" db="EMBL/GenBank/DDBJ databases">
        <title>Genomic Encyclopedia of Type Strains, Phase IV (KMG-IV): sequencing the most valuable type-strain genomes for metagenomic binning, comparative biology and taxonomic classification.</title>
        <authorList>
            <person name="Goeker M."/>
        </authorList>
    </citation>
    <scope>NUCLEOTIDE SEQUENCE [LARGE SCALE GENOMIC DNA]</scope>
    <source>
        <strain evidence="1 2">DSM 104731</strain>
    </source>
</reference>
<comment type="caution">
    <text evidence="1">The sequence shown here is derived from an EMBL/GenBank/DDBJ whole genome shotgun (WGS) entry which is preliminary data.</text>
</comment>
<keyword evidence="2" id="KW-1185">Reference proteome</keyword>
<evidence type="ECO:0000313" key="1">
    <source>
        <dbReference type="EMBL" id="RPE71992.1"/>
    </source>
</evidence>